<name>A0A8S2GI74_9BILA</name>
<comment type="caution">
    <text evidence="2">The sequence shown here is derived from an EMBL/GenBank/DDBJ whole genome shotgun (WGS) entry which is preliminary data.</text>
</comment>
<dbReference type="AlphaFoldDB" id="A0A8S2GI74"/>
<sequence>MKTRLQYSVFRHLFTDVSLLGLQAIKNFDPVNTGLEPCSGRRCARCGQCRDWYYTGDLASLAWLQNWKKWSKSDWERYRHNNISQRFKKRIDATCFYHLCVIDGDDIDLGLHFHAIGANGYYHAHQNLCLCNDNVRK</sequence>
<reference evidence="2" key="1">
    <citation type="submission" date="2021-02" db="EMBL/GenBank/DDBJ databases">
        <authorList>
            <person name="Nowell W R."/>
        </authorList>
    </citation>
    <scope>NUCLEOTIDE SEQUENCE</scope>
</reference>
<evidence type="ECO:0000313" key="2">
    <source>
        <dbReference type="EMBL" id="CAF3521517.1"/>
    </source>
</evidence>
<protein>
    <submittedName>
        <fullName evidence="2">Uncharacterized protein</fullName>
    </submittedName>
</protein>
<accession>A0A8S2GI74</accession>
<gene>
    <name evidence="1" type="ORF">OVA965_LOCUS1597</name>
    <name evidence="2" type="ORF">TMI583_LOCUS1597</name>
</gene>
<evidence type="ECO:0000313" key="3">
    <source>
        <dbReference type="Proteomes" id="UP000682733"/>
    </source>
</evidence>
<dbReference type="EMBL" id="CAJOBA010000304">
    <property type="protein sequence ID" value="CAF3521517.1"/>
    <property type="molecule type" value="Genomic_DNA"/>
</dbReference>
<organism evidence="2 3">
    <name type="scientific">Didymodactylos carnosus</name>
    <dbReference type="NCBI Taxonomy" id="1234261"/>
    <lineage>
        <taxon>Eukaryota</taxon>
        <taxon>Metazoa</taxon>
        <taxon>Spiralia</taxon>
        <taxon>Gnathifera</taxon>
        <taxon>Rotifera</taxon>
        <taxon>Eurotatoria</taxon>
        <taxon>Bdelloidea</taxon>
        <taxon>Philodinida</taxon>
        <taxon>Philodinidae</taxon>
        <taxon>Didymodactylos</taxon>
    </lineage>
</organism>
<dbReference type="EMBL" id="CAJNOK010000304">
    <property type="protein sequence ID" value="CAF0743729.1"/>
    <property type="molecule type" value="Genomic_DNA"/>
</dbReference>
<proteinExistence type="predicted"/>
<dbReference type="Proteomes" id="UP000682733">
    <property type="component" value="Unassembled WGS sequence"/>
</dbReference>
<evidence type="ECO:0000313" key="1">
    <source>
        <dbReference type="EMBL" id="CAF0743729.1"/>
    </source>
</evidence>
<dbReference type="Proteomes" id="UP000677228">
    <property type="component" value="Unassembled WGS sequence"/>
</dbReference>